<keyword evidence="4" id="KW-0862">Zinc</keyword>
<evidence type="ECO:0000256" key="1">
    <source>
        <dbReference type="ARBA" id="ARBA00004123"/>
    </source>
</evidence>
<name>A0A6I9Y170_9SAUR</name>
<feature type="domain" description="CXXC-type" evidence="12">
    <location>
        <begin position="235"/>
        <end position="284"/>
    </location>
</feature>
<accession>A0A6I9Y170</accession>
<evidence type="ECO:0000259" key="11">
    <source>
        <dbReference type="PROSITE" id="PS50982"/>
    </source>
</evidence>
<proteinExistence type="predicted"/>
<evidence type="ECO:0000256" key="2">
    <source>
        <dbReference type="ARBA" id="ARBA00022723"/>
    </source>
</evidence>
<keyword evidence="5" id="KW-0805">Transcription regulation</keyword>
<sequence>MTDGWVDCPSLGPGWKRREVLRKGGTRSGHSDTYYISPRGEKIRSRVELLRLLGCSRDLTDFDYRRGIFVEPNTEPLSSALFSPTEGSPQRVKKSSKKHLLHLAATTLPSKKRPCLQVFLEPQPSPGQGLLEQKPSEPELEFLGENQANMQSQQSALPVTQDQPAPKPGKRHQHPLPLIPSPGTIEDVTLQESNPKEAMACCASCQGQFPEIMLPSQRRCRWLCPDCRAQRRAFNREQRYYKGLDCGICQACEITEDCGTCAICLRRQRPGMKRQWKCVKRRCLERKKKISPKKDSCSSRKVIAKWKPTIQRDPEGNPLVRHTHSSKNRQKRKCGECEACLLKTDCGRCDFCSDKPKFGGQNLKQQKCRWRQCLQFPMESSLISEWPEVPKSLGSEMPKQEKLHLQPQPQPPPPVKLKKETMSSASHQPTKECSVVPAYIQQEQAILHRPILPSAILGKDPDTKLPVINLLIATSPKNKQEYAEPGGNFQASSDSLVSARFPQFKKQSGTPSTEVVVLDDPEDDEMELLQQIQPPVIMEVYSLGGVQPLSQLDSVLREFLAELNEIPLPAHWEVLPLLGSPDLRLVQRSKHSTMSAAVIHIRPGLFFHVVVQDLLVPQEHKLYASHPARLTTVDEVVELICDLEAYQLCLGWPAGWHARQRSETCDILVHSGCCPQCRLNPWPSGSGTH</sequence>
<keyword evidence="3 9" id="KW-0863">Zinc-finger</keyword>
<dbReference type="GO" id="GO:0005654">
    <property type="term" value="C:nucleoplasm"/>
    <property type="evidence" value="ECO:0007669"/>
    <property type="project" value="UniProtKB-ARBA"/>
</dbReference>
<dbReference type="Pfam" id="PF02008">
    <property type="entry name" value="zf-CXXC"/>
    <property type="match status" value="2"/>
</dbReference>
<dbReference type="Gene3D" id="3.30.890.10">
    <property type="entry name" value="Methyl-cpg-binding Protein 2, Chain A"/>
    <property type="match status" value="1"/>
</dbReference>
<dbReference type="GO" id="GO:0000122">
    <property type="term" value="P:negative regulation of transcription by RNA polymerase II"/>
    <property type="evidence" value="ECO:0007669"/>
    <property type="project" value="TreeGrafter"/>
</dbReference>
<dbReference type="PROSITE" id="PS51058">
    <property type="entry name" value="ZF_CXXC"/>
    <property type="match status" value="2"/>
</dbReference>
<feature type="domain" description="CXXC-type" evidence="12">
    <location>
        <begin position="326"/>
        <end position="374"/>
    </location>
</feature>
<evidence type="ECO:0000256" key="4">
    <source>
        <dbReference type="ARBA" id="ARBA00022833"/>
    </source>
</evidence>
<keyword evidence="8" id="KW-0539">Nucleus</keyword>
<dbReference type="SUPFAM" id="SSF54171">
    <property type="entry name" value="DNA-binding domain"/>
    <property type="match status" value="1"/>
</dbReference>
<dbReference type="Pfam" id="PF01429">
    <property type="entry name" value="MBD"/>
    <property type="match status" value="1"/>
</dbReference>
<reference evidence="14" key="1">
    <citation type="submission" date="2025-08" db="UniProtKB">
        <authorList>
            <consortium name="RefSeq"/>
        </authorList>
    </citation>
    <scope>IDENTIFICATION</scope>
    <source>
        <tissue evidence="14">Skeletal muscle</tissue>
    </source>
</reference>
<dbReference type="GO" id="GO:0006346">
    <property type="term" value="P:DNA methylation-dependent constitutive heterochromatin formation"/>
    <property type="evidence" value="ECO:0007669"/>
    <property type="project" value="TreeGrafter"/>
</dbReference>
<dbReference type="CDD" id="cd01396">
    <property type="entry name" value="MeCP2_MBD"/>
    <property type="match status" value="1"/>
</dbReference>
<dbReference type="GeneID" id="106544851"/>
<feature type="region of interest" description="Disordered" evidence="10">
    <location>
        <begin position="150"/>
        <end position="182"/>
    </location>
</feature>
<dbReference type="AlphaFoldDB" id="A0A6I9Y170"/>
<dbReference type="GO" id="GO:0008327">
    <property type="term" value="F:methyl-CpG binding"/>
    <property type="evidence" value="ECO:0007669"/>
    <property type="project" value="TreeGrafter"/>
</dbReference>
<dbReference type="OrthoDB" id="10072024at2759"/>
<evidence type="ECO:0000256" key="7">
    <source>
        <dbReference type="ARBA" id="ARBA00023163"/>
    </source>
</evidence>
<organism evidence="13 14">
    <name type="scientific">Thamnophis sirtalis</name>
    <dbReference type="NCBI Taxonomy" id="35019"/>
    <lineage>
        <taxon>Eukaryota</taxon>
        <taxon>Metazoa</taxon>
        <taxon>Chordata</taxon>
        <taxon>Craniata</taxon>
        <taxon>Vertebrata</taxon>
        <taxon>Euteleostomi</taxon>
        <taxon>Lepidosauria</taxon>
        <taxon>Squamata</taxon>
        <taxon>Bifurcata</taxon>
        <taxon>Unidentata</taxon>
        <taxon>Episquamata</taxon>
        <taxon>Toxicofera</taxon>
        <taxon>Serpentes</taxon>
        <taxon>Colubroidea</taxon>
        <taxon>Colubridae</taxon>
        <taxon>Natricinae</taxon>
        <taxon>Thamnophis</taxon>
    </lineage>
</organism>
<dbReference type="GO" id="GO:0008270">
    <property type="term" value="F:zinc ion binding"/>
    <property type="evidence" value="ECO:0007669"/>
    <property type="project" value="UniProtKB-KW"/>
</dbReference>
<feature type="region of interest" description="Disordered" evidence="10">
    <location>
        <begin position="390"/>
        <end position="428"/>
    </location>
</feature>
<keyword evidence="7" id="KW-0804">Transcription</keyword>
<dbReference type="InterPro" id="IPR016177">
    <property type="entry name" value="DNA-bd_dom_sf"/>
</dbReference>
<evidence type="ECO:0000256" key="5">
    <source>
        <dbReference type="ARBA" id="ARBA00023015"/>
    </source>
</evidence>
<feature type="domain" description="MBD" evidence="11">
    <location>
        <begin position="1"/>
        <end position="69"/>
    </location>
</feature>
<evidence type="ECO:0000256" key="9">
    <source>
        <dbReference type="PROSITE-ProRule" id="PRU00509"/>
    </source>
</evidence>
<evidence type="ECO:0000256" key="10">
    <source>
        <dbReference type="SAM" id="MobiDB-lite"/>
    </source>
</evidence>
<evidence type="ECO:0000256" key="8">
    <source>
        <dbReference type="ARBA" id="ARBA00023242"/>
    </source>
</evidence>
<comment type="subcellular location">
    <subcellularLocation>
        <location evidence="1">Nucleus</location>
    </subcellularLocation>
</comment>
<evidence type="ECO:0000313" key="13">
    <source>
        <dbReference type="Proteomes" id="UP000504617"/>
    </source>
</evidence>
<keyword evidence="13" id="KW-1185">Reference proteome</keyword>
<dbReference type="Proteomes" id="UP000504617">
    <property type="component" value="Unplaced"/>
</dbReference>
<gene>
    <name evidence="14" type="primary">MBD1</name>
</gene>
<keyword evidence="6" id="KW-0238">DNA-binding</keyword>
<dbReference type="PANTHER" id="PTHR12396:SF57">
    <property type="entry name" value="METHYL-CPG-BINDING DOMAIN PROTEIN 1"/>
    <property type="match status" value="1"/>
</dbReference>
<protein>
    <submittedName>
        <fullName evidence="14">Methyl-CpG-binding domain protein 1 isoform X7</fullName>
    </submittedName>
</protein>
<keyword evidence="2" id="KW-0479">Metal-binding</keyword>
<dbReference type="InterPro" id="IPR001739">
    <property type="entry name" value="Methyl_CpG_DNA-bd"/>
</dbReference>
<dbReference type="InterPro" id="IPR002857">
    <property type="entry name" value="Znf_CXXC"/>
</dbReference>
<dbReference type="SMART" id="SM00391">
    <property type="entry name" value="MBD"/>
    <property type="match status" value="1"/>
</dbReference>
<dbReference type="RefSeq" id="XP_013916728.1">
    <property type="nucleotide sequence ID" value="XM_014061253.1"/>
</dbReference>
<evidence type="ECO:0000256" key="6">
    <source>
        <dbReference type="ARBA" id="ARBA00023125"/>
    </source>
</evidence>
<evidence type="ECO:0000313" key="14">
    <source>
        <dbReference type="RefSeq" id="XP_013916728.1"/>
    </source>
</evidence>
<evidence type="ECO:0000256" key="3">
    <source>
        <dbReference type="ARBA" id="ARBA00022771"/>
    </source>
</evidence>
<dbReference type="CTD" id="4152"/>
<dbReference type="PROSITE" id="PS50982">
    <property type="entry name" value="MBD"/>
    <property type="match status" value="1"/>
</dbReference>
<evidence type="ECO:0000259" key="12">
    <source>
        <dbReference type="PROSITE" id="PS51058"/>
    </source>
</evidence>
<feature type="compositionally biased region" description="Polar residues" evidence="10">
    <location>
        <begin position="150"/>
        <end position="163"/>
    </location>
</feature>
<dbReference type="PANTHER" id="PTHR12396">
    <property type="entry name" value="METHYL-CPG BINDING PROTEIN, MBD"/>
    <property type="match status" value="1"/>
</dbReference>